<keyword evidence="1" id="KW-0812">Transmembrane</keyword>
<reference evidence="2" key="1">
    <citation type="submission" date="2020-09" db="EMBL/GenBank/DDBJ databases">
        <title>Brevundimonas sp. LVF2 isolated from a puddle in Goettingen, Germany.</title>
        <authorList>
            <person name="Friedrich I."/>
            <person name="Klassen A."/>
            <person name="Hannes N."/>
            <person name="Schneider D."/>
            <person name="Hertel R."/>
            <person name="Daniel R."/>
        </authorList>
    </citation>
    <scope>NUCLEOTIDE SEQUENCE</scope>
    <source>
        <strain evidence="2">LVF2</strain>
    </source>
</reference>
<organism evidence="2 3">
    <name type="scientific">Brevundimonas goettingensis</name>
    <dbReference type="NCBI Taxonomy" id="2774190"/>
    <lineage>
        <taxon>Bacteria</taxon>
        <taxon>Pseudomonadati</taxon>
        <taxon>Pseudomonadota</taxon>
        <taxon>Alphaproteobacteria</taxon>
        <taxon>Caulobacterales</taxon>
        <taxon>Caulobacteraceae</taxon>
        <taxon>Brevundimonas</taxon>
    </lineage>
</organism>
<keyword evidence="1" id="KW-0472">Membrane</keyword>
<feature type="transmembrane region" description="Helical" evidence="1">
    <location>
        <begin position="40"/>
        <end position="61"/>
    </location>
</feature>
<dbReference type="Proteomes" id="UP000663918">
    <property type="component" value="Chromosome"/>
</dbReference>
<keyword evidence="3" id="KW-1185">Reference proteome</keyword>
<sequence>MKGGPKRAGDLGLWVVFGVPLILGVLALIGLVGALLENGLWDGLGAALLATSAVCVIWARFRRR</sequence>
<dbReference type="EMBL" id="CP062222">
    <property type="protein sequence ID" value="QTC90770.1"/>
    <property type="molecule type" value="Genomic_DNA"/>
</dbReference>
<dbReference type="AlphaFoldDB" id="A0A975BZX3"/>
<name>A0A975BZX3_9CAUL</name>
<dbReference type="KEGG" id="bgoe:IFJ75_16255"/>
<feature type="transmembrane region" description="Helical" evidence="1">
    <location>
        <begin position="12"/>
        <end position="34"/>
    </location>
</feature>
<gene>
    <name evidence="2" type="ORF">IFJ75_16255</name>
</gene>
<protein>
    <submittedName>
        <fullName evidence="2">Uncharacterized protein</fullName>
    </submittedName>
</protein>
<dbReference type="RefSeq" id="WP_207869449.1">
    <property type="nucleotide sequence ID" value="NZ_CP062222.1"/>
</dbReference>
<evidence type="ECO:0000256" key="1">
    <source>
        <dbReference type="SAM" id="Phobius"/>
    </source>
</evidence>
<keyword evidence="1" id="KW-1133">Transmembrane helix</keyword>
<evidence type="ECO:0000313" key="2">
    <source>
        <dbReference type="EMBL" id="QTC90770.1"/>
    </source>
</evidence>
<proteinExistence type="predicted"/>
<evidence type="ECO:0000313" key="3">
    <source>
        <dbReference type="Proteomes" id="UP000663918"/>
    </source>
</evidence>
<accession>A0A975BZX3</accession>